<feature type="compositionally biased region" description="Gly residues" evidence="1">
    <location>
        <begin position="1"/>
        <end position="12"/>
    </location>
</feature>
<evidence type="ECO:0000313" key="2">
    <source>
        <dbReference type="EMBL" id="GAA4631718.1"/>
    </source>
</evidence>
<sequence length="101" mass="10602">MTSQPSGGGQGVQTGTRDSARTASSPSRQGRRGGRRGQTSPCAEQVQALDQTFGGVTGPRHRGQMGAALMVFHGPAVTVATSRFPDSQKMVIWGIYPTREG</sequence>
<organism evidence="2 3">
    <name type="scientific">Actinoallomurus vinaceus</name>
    <dbReference type="NCBI Taxonomy" id="1080074"/>
    <lineage>
        <taxon>Bacteria</taxon>
        <taxon>Bacillati</taxon>
        <taxon>Actinomycetota</taxon>
        <taxon>Actinomycetes</taxon>
        <taxon>Streptosporangiales</taxon>
        <taxon>Thermomonosporaceae</taxon>
        <taxon>Actinoallomurus</taxon>
    </lineage>
</organism>
<name>A0ABP8UGW1_9ACTN</name>
<feature type="compositionally biased region" description="Polar residues" evidence="1">
    <location>
        <begin position="13"/>
        <end position="27"/>
    </location>
</feature>
<gene>
    <name evidence="2" type="ORF">GCM10023196_062200</name>
</gene>
<evidence type="ECO:0000313" key="3">
    <source>
        <dbReference type="Proteomes" id="UP001501442"/>
    </source>
</evidence>
<dbReference type="Proteomes" id="UP001501442">
    <property type="component" value="Unassembled WGS sequence"/>
</dbReference>
<dbReference type="EMBL" id="BAABHK010000009">
    <property type="protein sequence ID" value="GAA4631718.1"/>
    <property type="molecule type" value="Genomic_DNA"/>
</dbReference>
<feature type="region of interest" description="Disordered" evidence="1">
    <location>
        <begin position="1"/>
        <end position="42"/>
    </location>
</feature>
<proteinExistence type="predicted"/>
<evidence type="ECO:0000256" key="1">
    <source>
        <dbReference type="SAM" id="MobiDB-lite"/>
    </source>
</evidence>
<accession>A0ABP8UGW1</accession>
<comment type="caution">
    <text evidence="2">The sequence shown here is derived from an EMBL/GenBank/DDBJ whole genome shotgun (WGS) entry which is preliminary data.</text>
</comment>
<reference evidence="3" key="1">
    <citation type="journal article" date="2019" name="Int. J. Syst. Evol. Microbiol.">
        <title>The Global Catalogue of Microorganisms (GCM) 10K type strain sequencing project: providing services to taxonomists for standard genome sequencing and annotation.</title>
        <authorList>
            <consortium name="The Broad Institute Genomics Platform"/>
            <consortium name="The Broad Institute Genome Sequencing Center for Infectious Disease"/>
            <person name="Wu L."/>
            <person name="Ma J."/>
        </authorList>
    </citation>
    <scope>NUCLEOTIDE SEQUENCE [LARGE SCALE GENOMIC DNA]</scope>
    <source>
        <strain evidence="3">JCM 17939</strain>
    </source>
</reference>
<keyword evidence="3" id="KW-1185">Reference proteome</keyword>
<protein>
    <submittedName>
        <fullName evidence="2">Uncharacterized protein</fullName>
    </submittedName>
</protein>